<keyword evidence="3" id="KW-1185">Reference proteome</keyword>
<accession>A0A5D3FQI0</accession>
<sequence length="209" mass="23409">MGTIKSITFIVCCLLLAGCMNNASKQVPQHEQQEKYALREMLDSCLQAQPNANNNDVTRSILADTLKSKFQCFRGHSLPYIEDLPFQYEMCLKYPQTLETDIEKYVVKFGFGDVTSKCELSDKYETTFQVFAILDKETVATLVDGALYHIKGTFRDFANNSAETGFKLPSGKCLVDYPSVGVSAFGDKPFIDMGTLVIDSLSFTQIKQQ</sequence>
<dbReference type="AlphaFoldDB" id="A0A5D3FQI0"/>
<dbReference type="RefSeq" id="WP_143256457.1">
    <property type="nucleotide sequence ID" value="NZ_VKLW01000008.1"/>
</dbReference>
<feature type="chain" id="PRO_5030116503" description="Lipoprotein" evidence="1">
    <location>
        <begin position="26"/>
        <end position="209"/>
    </location>
</feature>
<comment type="caution">
    <text evidence="2">The sequence shown here is derived from an EMBL/GenBank/DDBJ whole genome shotgun (WGS) entry which is preliminary data.</text>
</comment>
<dbReference type="Proteomes" id="UP000324383">
    <property type="component" value="Unassembled WGS sequence"/>
</dbReference>
<dbReference type="EMBL" id="VKLW01000008">
    <property type="protein sequence ID" value="TYK34382.1"/>
    <property type="molecule type" value="Genomic_DNA"/>
</dbReference>
<evidence type="ECO:0000256" key="1">
    <source>
        <dbReference type="SAM" id="SignalP"/>
    </source>
</evidence>
<evidence type="ECO:0000313" key="3">
    <source>
        <dbReference type="Proteomes" id="UP000324383"/>
    </source>
</evidence>
<dbReference type="PROSITE" id="PS51257">
    <property type="entry name" value="PROKAR_LIPOPROTEIN"/>
    <property type="match status" value="1"/>
</dbReference>
<gene>
    <name evidence="2" type="ORF">FNJ60_05165</name>
</gene>
<feature type="signal peptide" evidence="1">
    <location>
        <begin position="1"/>
        <end position="25"/>
    </location>
</feature>
<evidence type="ECO:0008006" key="4">
    <source>
        <dbReference type="Google" id="ProtNLM"/>
    </source>
</evidence>
<proteinExistence type="predicted"/>
<protein>
    <recommendedName>
        <fullName evidence="4">Lipoprotein</fullName>
    </recommendedName>
</protein>
<keyword evidence="1" id="KW-0732">Signal</keyword>
<organism evidence="2 3">
    <name type="scientific">Bacteroides pyogenes</name>
    <dbReference type="NCBI Taxonomy" id="310300"/>
    <lineage>
        <taxon>Bacteria</taxon>
        <taxon>Pseudomonadati</taxon>
        <taxon>Bacteroidota</taxon>
        <taxon>Bacteroidia</taxon>
        <taxon>Bacteroidales</taxon>
        <taxon>Bacteroidaceae</taxon>
        <taxon>Bacteroides</taxon>
    </lineage>
</organism>
<reference evidence="2 3" key="1">
    <citation type="submission" date="2019-07" db="EMBL/GenBank/DDBJ databases">
        <title>Draft Genome Sequences of Bacteroides pyogenes Strains Isolated from the Uterus Holstein Dairy Cows with Metritis.</title>
        <authorList>
            <person name="Cunha F."/>
            <person name="Galvao K.N."/>
            <person name="Jeon S.J."/>
            <person name="Jeong K.C."/>
        </authorList>
    </citation>
    <scope>NUCLEOTIDE SEQUENCE [LARGE SCALE GENOMIC DNA]</scope>
    <source>
        <strain evidence="2 3">KG-31</strain>
    </source>
</reference>
<name>A0A5D3FQI0_9BACE</name>
<evidence type="ECO:0000313" key="2">
    <source>
        <dbReference type="EMBL" id="TYK34382.1"/>
    </source>
</evidence>